<dbReference type="Proteomes" id="UP001342418">
    <property type="component" value="Chromosome"/>
</dbReference>
<evidence type="ECO:0000256" key="2">
    <source>
        <dbReference type="ARBA" id="ARBA00022729"/>
    </source>
</evidence>
<dbReference type="PROSITE" id="PS51318">
    <property type="entry name" value="TAT"/>
    <property type="match status" value="1"/>
</dbReference>
<dbReference type="RefSeq" id="WP_338529861.1">
    <property type="nucleotide sequence ID" value="NZ_CP030941.1"/>
</dbReference>
<name>A0ABY5MK76_9HYPH</name>
<dbReference type="InterPro" id="IPR028082">
    <property type="entry name" value="Peripla_BP_I"/>
</dbReference>
<dbReference type="InterPro" id="IPR028081">
    <property type="entry name" value="Leu-bd"/>
</dbReference>
<dbReference type="PANTHER" id="PTHR30483">
    <property type="entry name" value="LEUCINE-SPECIFIC-BINDING PROTEIN"/>
    <property type="match status" value="1"/>
</dbReference>
<keyword evidence="3" id="KW-0029">Amino-acid transport</keyword>
<reference evidence="5 6" key="1">
    <citation type="submission" date="2018-07" db="EMBL/GenBank/DDBJ databases">
        <title>Genome sequence of Nitratireductor thuwali#1536.</title>
        <authorList>
            <person name="Michoud G."/>
            <person name="Merlino G."/>
            <person name="Sefrji F.O."/>
            <person name="Daffonchio D."/>
        </authorList>
    </citation>
    <scope>NUCLEOTIDE SEQUENCE [LARGE SCALE GENOMIC DNA]</scope>
    <source>
        <strain evidence="6">Nit1536</strain>
    </source>
</reference>
<dbReference type="EMBL" id="CP030941">
    <property type="protein sequence ID" value="UUP17541.1"/>
    <property type="molecule type" value="Genomic_DNA"/>
</dbReference>
<dbReference type="SUPFAM" id="SSF53822">
    <property type="entry name" value="Periplasmic binding protein-like I"/>
    <property type="match status" value="1"/>
</dbReference>
<evidence type="ECO:0000313" key="5">
    <source>
        <dbReference type="EMBL" id="UUP17541.1"/>
    </source>
</evidence>
<sequence length="434" mass="47473">MTENRKSTILTPHGLTRRNALKGLGAAAGLIAAPGFVRYGQAQSSEPIKIGFQCHRTGIGAAYGRWYERTTTAAAKLINEAGGINGRPLEIIIEDDGTDPKRGAEVVEKFANQHKVDLVYGTLFSHVVVGSAPAAGELKMPYYVVSEGYHVASGKMNRYCVQPGITDVKAQVRSVAPWIANNLGKKITLIYPDYAFGHDHRDFFEPAIQAQGGQVVAKVPIPPTETSFTRYLPQIPSDTDVIYHVMVGPAVLTFVKELGEFFGNSGPQLFGFIDSLEAVDINSPGLEFLDGSHFWEGMPRYAQPDQPDYVSFYRETVGIDENGASVDDPKDVSTAAHMFGCWETLYVIKAAMEASGYAGPGDRAKLIEATEAMTEMEAGREHPQGKKRFNGKIHQVFGEQNISRVEGGRLNVVHRTSIEDGLYEPEADYTTMSF</sequence>
<accession>A0ABY5MK76</accession>
<keyword evidence="2" id="KW-0732">Signal</keyword>
<feature type="domain" description="Leucine-binding protein" evidence="4">
    <location>
        <begin position="47"/>
        <end position="406"/>
    </location>
</feature>
<dbReference type="InterPro" id="IPR006311">
    <property type="entry name" value="TAT_signal"/>
</dbReference>
<keyword evidence="3" id="KW-0813">Transport</keyword>
<dbReference type="Gene3D" id="3.40.50.2300">
    <property type="match status" value="2"/>
</dbReference>
<dbReference type="Pfam" id="PF13458">
    <property type="entry name" value="Peripla_BP_6"/>
    <property type="match status" value="1"/>
</dbReference>
<comment type="similarity">
    <text evidence="1">Belongs to the leucine-binding protein family.</text>
</comment>
<proteinExistence type="inferred from homology"/>
<organism evidence="5 6">
    <name type="scientific">Nitratireductor thuwali</name>
    <dbReference type="NCBI Taxonomy" id="2267699"/>
    <lineage>
        <taxon>Bacteria</taxon>
        <taxon>Pseudomonadati</taxon>
        <taxon>Pseudomonadota</taxon>
        <taxon>Alphaproteobacteria</taxon>
        <taxon>Hyphomicrobiales</taxon>
        <taxon>Phyllobacteriaceae</taxon>
        <taxon>Nitratireductor</taxon>
    </lineage>
</organism>
<keyword evidence="6" id="KW-1185">Reference proteome</keyword>
<dbReference type="PANTHER" id="PTHR30483:SF6">
    <property type="entry name" value="PERIPLASMIC BINDING PROTEIN OF ABC TRANSPORTER FOR NATURAL AMINO ACIDS"/>
    <property type="match status" value="1"/>
</dbReference>
<evidence type="ECO:0000313" key="6">
    <source>
        <dbReference type="Proteomes" id="UP001342418"/>
    </source>
</evidence>
<evidence type="ECO:0000259" key="4">
    <source>
        <dbReference type="Pfam" id="PF13458"/>
    </source>
</evidence>
<gene>
    <name evidence="5" type="primary">amiC_2</name>
    <name evidence="5" type="ORF">NTH_02010</name>
</gene>
<evidence type="ECO:0000256" key="3">
    <source>
        <dbReference type="ARBA" id="ARBA00022970"/>
    </source>
</evidence>
<protein>
    <submittedName>
        <fullName evidence="5">Aliphatic amidase expression-regulating protein</fullName>
    </submittedName>
</protein>
<dbReference type="InterPro" id="IPR051010">
    <property type="entry name" value="BCAA_transport"/>
</dbReference>
<evidence type="ECO:0000256" key="1">
    <source>
        <dbReference type="ARBA" id="ARBA00010062"/>
    </source>
</evidence>